<reference evidence="16" key="1">
    <citation type="submission" date="2023-04" db="EMBL/GenBank/DDBJ databases">
        <authorList>
            <person name="Vijverberg K."/>
            <person name="Xiong W."/>
            <person name="Schranz E."/>
        </authorList>
    </citation>
    <scope>NUCLEOTIDE SEQUENCE</scope>
</reference>
<proteinExistence type="predicted"/>
<protein>
    <recommendedName>
        <fullName evidence="2">non-specific serine/threonine protein kinase</fullName>
        <ecNumber evidence="2">2.7.11.1</ecNumber>
    </recommendedName>
</protein>
<keyword evidence="6 14" id="KW-0732">Signal</keyword>
<keyword evidence="9" id="KW-0418">Kinase</keyword>
<evidence type="ECO:0000313" key="17">
    <source>
        <dbReference type="Proteomes" id="UP001177003"/>
    </source>
</evidence>
<dbReference type="PANTHER" id="PTHR45974:SF267">
    <property type="entry name" value="PROTEIN KINASE DOMAIN-CONTAINING PROTEIN"/>
    <property type="match status" value="1"/>
</dbReference>
<keyword evidence="8" id="KW-0547">Nucleotide-binding</keyword>
<keyword evidence="17" id="KW-1185">Reference proteome</keyword>
<dbReference type="SUPFAM" id="SSF52058">
    <property type="entry name" value="L domain-like"/>
    <property type="match status" value="1"/>
</dbReference>
<evidence type="ECO:0000256" key="1">
    <source>
        <dbReference type="ARBA" id="ARBA00004370"/>
    </source>
</evidence>
<dbReference type="Proteomes" id="UP001177003">
    <property type="component" value="Chromosome 9"/>
</dbReference>
<keyword evidence="5" id="KW-0808">Transferase</keyword>
<evidence type="ECO:0000256" key="8">
    <source>
        <dbReference type="ARBA" id="ARBA00022741"/>
    </source>
</evidence>
<feature type="signal peptide" evidence="14">
    <location>
        <begin position="1"/>
        <end position="21"/>
    </location>
</feature>
<dbReference type="PANTHER" id="PTHR45974">
    <property type="entry name" value="RECEPTOR-LIKE PROTEIN 55"/>
    <property type="match status" value="1"/>
</dbReference>
<dbReference type="Pfam" id="PF08263">
    <property type="entry name" value="LRRNT_2"/>
    <property type="match status" value="1"/>
</dbReference>
<feature type="domain" description="Leucine-rich repeat-containing N-terminal plant-type" evidence="15">
    <location>
        <begin position="24"/>
        <end position="59"/>
    </location>
</feature>
<keyword evidence="4" id="KW-0433">Leucine-rich repeat</keyword>
<evidence type="ECO:0000256" key="4">
    <source>
        <dbReference type="ARBA" id="ARBA00022614"/>
    </source>
</evidence>
<sequence length="1124" mass="124556">MGASVVQLLLIIFIKFSFVAAQTNDYAYLQSLKNAWKNAPPNWDDIPDPCSGWDGITCTNGCVTSIILLSMSLIGSLTGEIEQFSELQILNLSYNKRLTGPLPPSIGKLKKLTNLILIDCGFSGRLPDTLGSLENLVSMSLNSNFFNGVIPPSIGNIKNLYWLDLGDNRLSGSIPVSSGTTPGLDMLIHARHFHFGGNMLSGNLPAQLFSSNMNLIHLLFENNTLNGSIPSTLGLVQTLEVVRLDRNQFSGNVPSNINNLADVNLMYLSNNQLTGPMPDLTGLKGLNYLDLSNNSFDKWSIPSWFSDINSLTKLKLSNTNLEGVLPAALFSLPELQIVDLSDNTLNGTLDILSTHSKQLQQVDLQNNQIVEFTQRSQSTIELILVGNPICMESGVTKKFCSLPENTTPSDSRQPNKCVPMKCSHSLQIMSPNCRCAFPYTGNLFFRASRLSEHGISTDYDSLRDSMISSFQMSQLPVDSVAFGNPSKTLDDYLVINLHVFPSEGDETFDRNGINGIGWSLSNQTFKPPPDFGTYVFKGDDYEYFLVSGKKSSHTGIVVGAAVGGCVLVVLLVVAGMYALRQKGRAERATHESSPFASGHHDNQIARIHEDIQEIRTSMASIRTVMASERAEEVAFREVLLDWMKQQDPKFFSDISIVSDPTGTLPKSVVDDASRDSSGIVSGFQSHPTSRVVQVASLGLPSVTSPMILDEIDRESNEISPPDADEVLLGVYESESESKTNPRTLPPNLTSCLLSPLPLTIVEEEKYGKPMGLISNQGGMKEKLTIQSTLNLNGKYLNTWIVGMEQPGDYEKYFTEIKFGIEKKEAAKQVMIPISRPPPSPPPPPLLPGIDKKNGGTMMESKRSSWEKTTPFNNRLEWGYPCYPSNGLKNDNWAAIDSWGSQLLNRKIDWVLTRKQNINPLVNKATDQRFVNWNENNHVYPNQLPSPTPTPTMAYVFQWDRRVRSSSRTEWKERKKKDLSFHGGSQVGLSHKCHKCKEDCNHYAWDANQIPIDQLSKNVFVGPCQILELFGVVANSQSGLSDNQLVFVTELCVELIIQLGCTSIEVKSLVSKYGNTDLILVMEWLTSFGKVIHNWDTEVSLCSSQMQELPSRYMAELLPKILFGK</sequence>
<name>A0AA36A3J1_LACSI</name>
<dbReference type="InterPro" id="IPR001611">
    <property type="entry name" value="Leu-rich_rpt"/>
</dbReference>
<dbReference type="EMBL" id="OX465085">
    <property type="protein sequence ID" value="CAI9303259.1"/>
    <property type="molecule type" value="Genomic_DNA"/>
</dbReference>
<evidence type="ECO:0000259" key="15">
    <source>
        <dbReference type="Pfam" id="PF08263"/>
    </source>
</evidence>
<evidence type="ECO:0000256" key="3">
    <source>
        <dbReference type="ARBA" id="ARBA00022527"/>
    </source>
</evidence>
<dbReference type="FunFam" id="3.80.10.10:FF:000363">
    <property type="entry name" value="Leucine-rich repeat family protein"/>
    <property type="match status" value="1"/>
</dbReference>
<keyword evidence="11 13" id="KW-0472">Membrane</keyword>
<evidence type="ECO:0000256" key="14">
    <source>
        <dbReference type="SAM" id="SignalP"/>
    </source>
</evidence>
<keyword evidence="13" id="KW-1133">Transmembrane helix</keyword>
<evidence type="ECO:0000256" key="13">
    <source>
        <dbReference type="SAM" id="Phobius"/>
    </source>
</evidence>
<keyword evidence="13" id="KW-0812">Transmembrane</keyword>
<feature type="chain" id="PRO_5041453437" description="non-specific serine/threonine protein kinase" evidence="14">
    <location>
        <begin position="22"/>
        <end position="1124"/>
    </location>
</feature>
<dbReference type="Pfam" id="PF00560">
    <property type="entry name" value="LRR_1"/>
    <property type="match status" value="2"/>
</dbReference>
<evidence type="ECO:0000256" key="9">
    <source>
        <dbReference type="ARBA" id="ARBA00022777"/>
    </source>
</evidence>
<dbReference type="AlphaFoldDB" id="A0AA36A3J1"/>
<accession>A0AA36A3J1</accession>
<evidence type="ECO:0000256" key="10">
    <source>
        <dbReference type="ARBA" id="ARBA00022840"/>
    </source>
</evidence>
<evidence type="ECO:0000256" key="12">
    <source>
        <dbReference type="ARBA" id="ARBA00023180"/>
    </source>
</evidence>
<evidence type="ECO:0000256" key="5">
    <source>
        <dbReference type="ARBA" id="ARBA00022679"/>
    </source>
</evidence>
<organism evidence="16 17">
    <name type="scientific">Lactuca saligna</name>
    <name type="common">Willowleaf lettuce</name>
    <dbReference type="NCBI Taxonomy" id="75948"/>
    <lineage>
        <taxon>Eukaryota</taxon>
        <taxon>Viridiplantae</taxon>
        <taxon>Streptophyta</taxon>
        <taxon>Embryophyta</taxon>
        <taxon>Tracheophyta</taxon>
        <taxon>Spermatophyta</taxon>
        <taxon>Magnoliopsida</taxon>
        <taxon>eudicotyledons</taxon>
        <taxon>Gunneridae</taxon>
        <taxon>Pentapetalae</taxon>
        <taxon>asterids</taxon>
        <taxon>campanulids</taxon>
        <taxon>Asterales</taxon>
        <taxon>Asteraceae</taxon>
        <taxon>Cichorioideae</taxon>
        <taxon>Cichorieae</taxon>
        <taxon>Lactucinae</taxon>
        <taxon>Lactuca</taxon>
    </lineage>
</organism>
<keyword evidence="10" id="KW-0067">ATP-binding</keyword>
<keyword evidence="12" id="KW-0325">Glycoprotein</keyword>
<evidence type="ECO:0000313" key="16">
    <source>
        <dbReference type="EMBL" id="CAI9303259.1"/>
    </source>
</evidence>
<dbReference type="Gene3D" id="3.80.10.10">
    <property type="entry name" value="Ribonuclease Inhibitor"/>
    <property type="match status" value="3"/>
</dbReference>
<evidence type="ECO:0000256" key="11">
    <source>
        <dbReference type="ARBA" id="ARBA00023136"/>
    </source>
</evidence>
<dbReference type="FunFam" id="3.80.10.10:FF:000542">
    <property type="entry name" value="Leucine-rich repeat protein kinase family protein"/>
    <property type="match status" value="1"/>
</dbReference>
<dbReference type="GO" id="GO:0016020">
    <property type="term" value="C:membrane"/>
    <property type="evidence" value="ECO:0007669"/>
    <property type="project" value="UniProtKB-SubCell"/>
</dbReference>
<keyword evidence="3" id="KW-0723">Serine/threonine-protein kinase</keyword>
<dbReference type="GO" id="GO:0005524">
    <property type="term" value="F:ATP binding"/>
    <property type="evidence" value="ECO:0007669"/>
    <property type="project" value="UniProtKB-KW"/>
</dbReference>
<dbReference type="InterPro" id="IPR013210">
    <property type="entry name" value="LRR_N_plant-typ"/>
</dbReference>
<evidence type="ECO:0000256" key="7">
    <source>
        <dbReference type="ARBA" id="ARBA00022737"/>
    </source>
</evidence>
<keyword evidence="7" id="KW-0677">Repeat</keyword>
<evidence type="ECO:0000256" key="6">
    <source>
        <dbReference type="ARBA" id="ARBA00022729"/>
    </source>
</evidence>
<dbReference type="InterPro" id="IPR032675">
    <property type="entry name" value="LRR_dom_sf"/>
</dbReference>
<feature type="transmembrane region" description="Helical" evidence="13">
    <location>
        <begin position="556"/>
        <end position="579"/>
    </location>
</feature>
<dbReference type="EC" id="2.7.11.1" evidence="2"/>
<evidence type="ECO:0000256" key="2">
    <source>
        <dbReference type="ARBA" id="ARBA00012513"/>
    </source>
</evidence>
<gene>
    <name evidence="16" type="ORF">LSALG_LOCUS41707</name>
</gene>
<comment type="subcellular location">
    <subcellularLocation>
        <location evidence="1">Membrane</location>
    </subcellularLocation>
</comment>
<dbReference type="GO" id="GO:0004674">
    <property type="term" value="F:protein serine/threonine kinase activity"/>
    <property type="evidence" value="ECO:0007669"/>
    <property type="project" value="UniProtKB-KW"/>
</dbReference>